<dbReference type="AlphaFoldDB" id="A0A1A9ZI12"/>
<sequence length="294" mass="33295">MYGIEKQGEGERTRDKDKEREGEERAEKFHINFEHLTWFSQKLLGFITARLNIRSTNTSSLYLGMQQSNKSLVPILIVVALIYDHFRNILTTALVAITAQSFSATSYHGYVPSTELSVLACNLFQGYNGWIIHILEMRLRLSIKTLRYYGLIGESKNKSSSYREVLDLDTLNLFKCTQAVYHMNSSLYFNQLNHLNIGNNKCYIINETTVKTLYTIKDTIDPHKPNETGFVSANECLLLSRTSPKTKLAMNHLGDTSICTLLTDNAKQFCTALAPEQAHKVAKSLMHGVGDCTH</sequence>
<dbReference type="EnsemblMetazoa" id="GPAI015233-RA">
    <property type="protein sequence ID" value="GPAI015233-PA"/>
    <property type="gene ID" value="GPAI015233"/>
</dbReference>
<organism evidence="2 3">
    <name type="scientific">Glossina pallidipes</name>
    <name type="common">Tsetse fly</name>
    <dbReference type="NCBI Taxonomy" id="7398"/>
    <lineage>
        <taxon>Eukaryota</taxon>
        <taxon>Metazoa</taxon>
        <taxon>Ecdysozoa</taxon>
        <taxon>Arthropoda</taxon>
        <taxon>Hexapoda</taxon>
        <taxon>Insecta</taxon>
        <taxon>Pterygota</taxon>
        <taxon>Neoptera</taxon>
        <taxon>Endopterygota</taxon>
        <taxon>Diptera</taxon>
        <taxon>Brachycera</taxon>
        <taxon>Muscomorpha</taxon>
        <taxon>Hippoboscoidea</taxon>
        <taxon>Glossinidae</taxon>
        <taxon>Glossina</taxon>
    </lineage>
</organism>
<keyword evidence="3" id="KW-1185">Reference proteome</keyword>
<protein>
    <submittedName>
        <fullName evidence="2">Uncharacterized protein</fullName>
    </submittedName>
</protein>
<dbReference type="VEuPathDB" id="VectorBase:GPAI015233"/>
<reference evidence="3" key="1">
    <citation type="submission" date="2014-03" db="EMBL/GenBank/DDBJ databases">
        <authorList>
            <person name="Aksoy S."/>
            <person name="Warren W."/>
            <person name="Wilson R.K."/>
        </authorList>
    </citation>
    <scope>NUCLEOTIDE SEQUENCE [LARGE SCALE GENOMIC DNA]</scope>
    <source>
        <strain evidence="3">IAEA</strain>
    </source>
</reference>
<reference evidence="2" key="2">
    <citation type="submission" date="2020-05" db="UniProtKB">
        <authorList>
            <consortium name="EnsemblMetazoa"/>
        </authorList>
    </citation>
    <scope>IDENTIFICATION</scope>
    <source>
        <strain evidence="2">IAEA</strain>
    </source>
</reference>
<proteinExistence type="predicted"/>
<evidence type="ECO:0000313" key="2">
    <source>
        <dbReference type="EnsemblMetazoa" id="GPAI015233-PA"/>
    </source>
</evidence>
<evidence type="ECO:0000313" key="3">
    <source>
        <dbReference type="Proteomes" id="UP000092445"/>
    </source>
</evidence>
<name>A0A1A9ZI12_GLOPL</name>
<feature type="region of interest" description="Disordered" evidence="1">
    <location>
        <begin position="1"/>
        <end position="23"/>
    </location>
</feature>
<accession>A0A1A9ZI12</accession>
<evidence type="ECO:0000256" key="1">
    <source>
        <dbReference type="SAM" id="MobiDB-lite"/>
    </source>
</evidence>
<dbReference type="Proteomes" id="UP000092445">
    <property type="component" value="Unassembled WGS sequence"/>
</dbReference>